<evidence type="ECO:0000313" key="1">
    <source>
        <dbReference type="EMBL" id="NPE15102.1"/>
    </source>
</evidence>
<dbReference type="PROSITE" id="PS51257">
    <property type="entry name" value="PROKAR_LIPOPROTEIN"/>
    <property type="match status" value="1"/>
</dbReference>
<dbReference type="NCBIfam" id="TIGR03511">
    <property type="entry name" value="GldH_lipo"/>
    <property type="match status" value="1"/>
</dbReference>
<proteinExistence type="predicted"/>
<gene>
    <name evidence="1" type="ORF">HPS55_12365</name>
</gene>
<organism evidence="1 2">
    <name type="scientific">Xylanibacter rodentium</name>
    <dbReference type="NCBI Taxonomy" id="2736289"/>
    <lineage>
        <taxon>Bacteria</taxon>
        <taxon>Pseudomonadati</taxon>
        <taxon>Bacteroidota</taxon>
        <taxon>Bacteroidia</taxon>
        <taxon>Bacteroidales</taxon>
        <taxon>Prevotellaceae</taxon>
        <taxon>Xylanibacter</taxon>
    </lineage>
</organism>
<keyword evidence="2" id="KW-1185">Reference proteome</keyword>
<accession>A0ABX2AWE5</accession>
<dbReference type="EMBL" id="JABKKE010000026">
    <property type="protein sequence ID" value="NPE15102.1"/>
    <property type="molecule type" value="Genomic_DNA"/>
</dbReference>
<sequence length="158" mass="17927">MRKNSLTAMTTTTILTVAMTFMSCNRNTVFYRYEHTPVTGWEKDDTLIFYLKAAPDTGLYNEEIGLRTNGGYPFMGLTLIVDQTVLPIDTTYSDTINCQLVSPNGNVKGSGISNYQYRFNLTDIRLNEGDSLHIRIRHDMKREILPGITDIGVKITKY</sequence>
<protein>
    <submittedName>
        <fullName evidence="1">Gliding motility lipoprotein GldH</fullName>
    </submittedName>
</protein>
<comment type="caution">
    <text evidence="1">The sequence shown here is derived from an EMBL/GenBank/DDBJ whole genome shotgun (WGS) entry which is preliminary data.</text>
</comment>
<dbReference type="GeneID" id="82158561"/>
<reference evidence="1 2" key="1">
    <citation type="submission" date="2020-05" db="EMBL/GenBank/DDBJ databases">
        <title>Distinct polysaccharide utilization as determinants for interspecies competition between intestinal Prevotella spp.</title>
        <authorList>
            <person name="Galvez E.J.C."/>
            <person name="Iljazovic A."/>
            <person name="Strowig T."/>
        </authorList>
    </citation>
    <scope>NUCLEOTIDE SEQUENCE [LARGE SCALE GENOMIC DNA]</scope>
    <source>
        <strain evidence="1 2">PROD</strain>
    </source>
</reference>
<dbReference type="Proteomes" id="UP001193734">
    <property type="component" value="Unassembled WGS sequence"/>
</dbReference>
<dbReference type="InterPro" id="IPR020018">
    <property type="entry name" value="Motility-assoc_lipoprot_GldH"/>
</dbReference>
<name>A0ABX2AWE5_9BACT</name>
<evidence type="ECO:0000313" key="2">
    <source>
        <dbReference type="Proteomes" id="UP001193734"/>
    </source>
</evidence>
<dbReference type="Pfam" id="PF14109">
    <property type="entry name" value="GldH_lipo"/>
    <property type="match status" value="1"/>
</dbReference>
<keyword evidence="1" id="KW-0449">Lipoprotein</keyword>
<dbReference type="RefSeq" id="WP_172178570.1">
    <property type="nucleotide sequence ID" value="NZ_CASGIA010000029.1"/>
</dbReference>